<sequence>MPTLRRAPRGEAARAHVDAGADIVDKIETPEKLREKAVEKTTPKRRGGGDAAAGSDSAVATPAKDGGALVEAAPAAKIPTLVQFPLVAAISFTTASLGYSLVAELTKGELAGVSRSQENRQEIAILAGWRIFELALSWFGGLDGLDVAMMDFLSHGPALYLLSAFYNLSPATAIAALAVDVVSASVPFSLLRPLSAVHKPSSTLPNRELIGLPLQLLTAGLSTSIYTVVLALSLRFLLPRIFVLHFTGLPSVEPAYAASYTNVLPVTLLFGAAASTFIFPPFATTGRAKEDDRVTNFDPVEASLGETVWWNFWGYTAKAKVAIGRTAVTLLVTGVNTYLSCAMTIPGVEPAGAAAYAAVWVFAALCTGIGLGFVGRD</sequence>
<feature type="region of interest" description="Disordered" evidence="1">
    <location>
        <begin position="1"/>
        <end position="59"/>
    </location>
</feature>
<feature type="transmembrane region" description="Helical" evidence="2">
    <location>
        <begin position="354"/>
        <end position="374"/>
    </location>
</feature>
<protein>
    <submittedName>
        <fullName evidence="3">Uncharacterized protein</fullName>
    </submittedName>
</protein>
<accession>A0A395NMC7</accession>
<evidence type="ECO:0000256" key="2">
    <source>
        <dbReference type="SAM" id="Phobius"/>
    </source>
</evidence>
<keyword evidence="4" id="KW-1185">Reference proteome</keyword>
<evidence type="ECO:0000313" key="4">
    <source>
        <dbReference type="Proteomes" id="UP000266272"/>
    </source>
</evidence>
<comment type="caution">
    <text evidence="3">The sequence shown here is derived from an EMBL/GenBank/DDBJ whole genome shotgun (WGS) entry which is preliminary data.</text>
</comment>
<feature type="transmembrane region" description="Helical" evidence="2">
    <location>
        <begin position="123"/>
        <end position="140"/>
    </location>
</feature>
<feature type="compositionally biased region" description="Basic and acidic residues" evidence="1">
    <location>
        <begin position="8"/>
        <end position="42"/>
    </location>
</feature>
<keyword evidence="2" id="KW-0812">Transmembrane</keyword>
<evidence type="ECO:0000256" key="1">
    <source>
        <dbReference type="SAM" id="MobiDB-lite"/>
    </source>
</evidence>
<feature type="transmembrane region" description="Helical" evidence="2">
    <location>
        <begin position="212"/>
        <end position="237"/>
    </location>
</feature>
<keyword evidence="2" id="KW-1133">Transmembrane helix</keyword>
<feature type="transmembrane region" description="Helical" evidence="2">
    <location>
        <begin position="327"/>
        <end position="348"/>
    </location>
</feature>
<evidence type="ECO:0000313" key="3">
    <source>
        <dbReference type="EMBL" id="RFU77188.1"/>
    </source>
</evidence>
<feature type="transmembrane region" description="Helical" evidence="2">
    <location>
        <begin position="160"/>
        <end position="191"/>
    </location>
</feature>
<dbReference type="AlphaFoldDB" id="A0A395NMC7"/>
<feature type="transmembrane region" description="Helical" evidence="2">
    <location>
        <begin position="257"/>
        <end position="279"/>
    </location>
</feature>
<proteinExistence type="predicted"/>
<gene>
    <name evidence="3" type="ORF">TARUN_5047</name>
</gene>
<keyword evidence="2" id="KW-0472">Membrane</keyword>
<dbReference type="Proteomes" id="UP000266272">
    <property type="component" value="Unassembled WGS sequence"/>
</dbReference>
<dbReference type="EMBL" id="PXOA01000300">
    <property type="protein sequence ID" value="RFU77188.1"/>
    <property type="molecule type" value="Genomic_DNA"/>
</dbReference>
<organism evidence="3 4">
    <name type="scientific">Trichoderma arundinaceum</name>
    <dbReference type="NCBI Taxonomy" id="490622"/>
    <lineage>
        <taxon>Eukaryota</taxon>
        <taxon>Fungi</taxon>
        <taxon>Dikarya</taxon>
        <taxon>Ascomycota</taxon>
        <taxon>Pezizomycotina</taxon>
        <taxon>Sordariomycetes</taxon>
        <taxon>Hypocreomycetidae</taxon>
        <taxon>Hypocreales</taxon>
        <taxon>Hypocreaceae</taxon>
        <taxon>Trichoderma</taxon>
    </lineage>
</organism>
<dbReference type="OrthoDB" id="5394254at2759"/>
<reference evidence="3 4" key="1">
    <citation type="journal article" date="2018" name="PLoS Pathog.">
        <title>Evolution of structural diversity of trichothecenes, a family of toxins produced by plant pathogenic and entomopathogenic fungi.</title>
        <authorList>
            <person name="Proctor R.H."/>
            <person name="McCormick S.P."/>
            <person name="Kim H.S."/>
            <person name="Cardoza R.E."/>
            <person name="Stanley A.M."/>
            <person name="Lindo L."/>
            <person name="Kelly A."/>
            <person name="Brown D.W."/>
            <person name="Lee T."/>
            <person name="Vaughan M.M."/>
            <person name="Alexander N.J."/>
            <person name="Busman M."/>
            <person name="Gutierrez S."/>
        </authorList>
    </citation>
    <scope>NUCLEOTIDE SEQUENCE [LARGE SCALE GENOMIC DNA]</scope>
    <source>
        <strain evidence="3 4">IBT 40837</strain>
    </source>
</reference>
<feature type="transmembrane region" description="Helical" evidence="2">
    <location>
        <begin position="82"/>
        <end position="102"/>
    </location>
</feature>
<name>A0A395NMC7_TRIAR</name>